<organism evidence="2 3">
    <name type="scientific">Megaselia scalaris</name>
    <name type="common">Humpbacked fly</name>
    <name type="synonym">Phora scalaris</name>
    <dbReference type="NCBI Taxonomy" id="36166"/>
    <lineage>
        <taxon>Eukaryota</taxon>
        <taxon>Metazoa</taxon>
        <taxon>Ecdysozoa</taxon>
        <taxon>Arthropoda</taxon>
        <taxon>Hexapoda</taxon>
        <taxon>Insecta</taxon>
        <taxon>Pterygota</taxon>
        <taxon>Neoptera</taxon>
        <taxon>Endopterygota</taxon>
        <taxon>Diptera</taxon>
        <taxon>Brachycera</taxon>
        <taxon>Muscomorpha</taxon>
        <taxon>Platypezoidea</taxon>
        <taxon>Phoridae</taxon>
        <taxon>Megaseliini</taxon>
        <taxon>Megaselia</taxon>
    </lineage>
</organism>
<dbReference type="HOGENOM" id="CLU_3302300_0_0_1"/>
<reference evidence="3" key="1">
    <citation type="submission" date="2013-02" db="EMBL/GenBank/DDBJ databases">
        <authorList>
            <person name="Hughes D."/>
        </authorList>
    </citation>
    <scope>NUCLEOTIDE SEQUENCE</scope>
    <source>
        <strain>Durham</strain>
        <strain evidence="3">NC isolate 2 -- Noor lab</strain>
    </source>
</reference>
<accession>T1H6G0</accession>
<reference evidence="2" key="2">
    <citation type="submission" date="2015-06" db="UniProtKB">
        <authorList>
            <consortium name="EnsemblMetazoa"/>
        </authorList>
    </citation>
    <scope>IDENTIFICATION</scope>
</reference>
<dbReference type="EnsemblMetazoa" id="MESCA012293-RA">
    <property type="protein sequence ID" value="MESCA012293-PA"/>
    <property type="gene ID" value="MESCA012293"/>
</dbReference>
<feature type="compositionally biased region" description="Basic and acidic residues" evidence="1">
    <location>
        <begin position="14"/>
        <end position="25"/>
    </location>
</feature>
<evidence type="ECO:0000313" key="3">
    <source>
        <dbReference type="Proteomes" id="UP000015102"/>
    </source>
</evidence>
<proteinExistence type="predicted"/>
<sequence length="40" mass="4542">LESEADSGKIIWQENKDFSSSKTEHQAYVPVKSRSQSCIQ</sequence>
<dbReference type="AlphaFoldDB" id="T1H6G0"/>
<protein>
    <submittedName>
        <fullName evidence="2">Uncharacterized protein</fullName>
    </submittedName>
</protein>
<feature type="region of interest" description="Disordered" evidence="1">
    <location>
        <begin position="1"/>
        <end position="26"/>
    </location>
</feature>
<name>T1H6G0_MEGSC</name>
<evidence type="ECO:0000256" key="1">
    <source>
        <dbReference type="SAM" id="MobiDB-lite"/>
    </source>
</evidence>
<evidence type="ECO:0000313" key="2">
    <source>
        <dbReference type="EnsemblMetazoa" id="MESCA012293-PA"/>
    </source>
</evidence>
<dbReference type="Proteomes" id="UP000015102">
    <property type="component" value="Unassembled WGS sequence"/>
</dbReference>
<keyword evidence="3" id="KW-1185">Reference proteome</keyword>